<dbReference type="AlphaFoldDB" id="A0A0C7R5R6"/>
<keyword evidence="1" id="KW-0812">Transmembrane</keyword>
<evidence type="ECO:0000313" key="2">
    <source>
        <dbReference type="EMBL" id="CEQ03459.1"/>
    </source>
</evidence>
<evidence type="ECO:0000256" key="1">
    <source>
        <dbReference type="SAM" id="Phobius"/>
    </source>
</evidence>
<protein>
    <submittedName>
        <fullName evidence="2">Uncharacterized protein</fullName>
    </submittedName>
</protein>
<organism evidence="2 3">
    <name type="scientific">Paraclostridium sordellii</name>
    <name type="common">Clostridium sordellii</name>
    <dbReference type="NCBI Taxonomy" id="1505"/>
    <lineage>
        <taxon>Bacteria</taxon>
        <taxon>Bacillati</taxon>
        <taxon>Bacillota</taxon>
        <taxon>Clostridia</taxon>
        <taxon>Peptostreptococcales</taxon>
        <taxon>Peptostreptococcaceae</taxon>
        <taxon>Paraclostridium</taxon>
    </lineage>
</organism>
<sequence length="82" mass="9078">MKKYIIIGFTSLITSSILTSIYLNNSDTLSFLGGILGSGLGVLGAYWIFNMGNIKKDKDELECLLVLLKFTVSKVDRVLYIP</sequence>
<feature type="transmembrane region" description="Helical" evidence="1">
    <location>
        <begin position="5"/>
        <end position="23"/>
    </location>
</feature>
<keyword evidence="1" id="KW-1133">Transmembrane helix</keyword>
<name>A0A0C7R5R6_PARSO</name>
<dbReference type="RefSeq" id="WP_055341781.1">
    <property type="nucleotide sequence ID" value="NZ_CDNI01000003.1"/>
</dbReference>
<keyword evidence="1" id="KW-0472">Membrane</keyword>
<dbReference type="Proteomes" id="UP000049127">
    <property type="component" value="Unassembled WGS sequence"/>
</dbReference>
<gene>
    <name evidence="2" type="ORF">R28058_11921</name>
</gene>
<proteinExistence type="predicted"/>
<dbReference type="EMBL" id="CEKZ01000003">
    <property type="protein sequence ID" value="CEQ03459.1"/>
    <property type="molecule type" value="Genomic_DNA"/>
</dbReference>
<feature type="transmembrane region" description="Helical" evidence="1">
    <location>
        <begin position="29"/>
        <end position="49"/>
    </location>
</feature>
<evidence type="ECO:0000313" key="3">
    <source>
        <dbReference type="Proteomes" id="UP000049127"/>
    </source>
</evidence>
<accession>A0A0C7R5R6</accession>
<reference evidence="2 3" key="1">
    <citation type="submission" date="2015-01" db="EMBL/GenBank/DDBJ databases">
        <authorList>
            <person name="Aslett A.Martin."/>
            <person name="De Silva Nishadi"/>
        </authorList>
    </citation>
    <scope>NUCLEOTIDE SEQUENCE [LARGE SCALE GENOMIC DNA]</scope>
    <source>
        <strain evidence="2 3">R28058</strain>
    </source>
</reference>